<name>A0A4Q1CBL2_9BACT</name>
<keyword evidence="1" id="KW-1133">Transmembrane helix</keyword>
<reference evidence="2 3" key="1">
    <citation type="submission" date="2019-01" db="EMBL/GenBank/DDBJ databases">
        <title>Lacunisphaera sp. strain TWA-58.</title>
        <authorList>
            <person name="Chen W.-M."/>
        </authorList>
    </citation>
    <scope>NUCLEOTIDE SEQUENCE [LARGE SCALE GENOMIC DNA]</scope>
    <source>
        <strain evidence="2 3">TWA-58</strain>
    </source>
</reference>
<keyword evidence="3" id="KW-1185">Reference proteome</keyword>
<comment type="caution">
    <text evidence="2">The sequence shown here is derived from an EMBL/GenBank/DDBJ whole genome shotgun (WGS) entry which is preliminary data.</text>
</comment>
<evidence type="ECO:0000256" key="1">
    <source>
        <dbReference type="SAM" id="Phobius"/>
    </source>
</evidence>
<dbReference type="AlphaFoldDB" id="A0A4Q1CBL2"/>
<dbReference type="Proteomes" id="UP000290218">
    <property type="component" value="Unassembled WGS sequence"/>
</dbReference>
<feature type="transmembrane region" description="Helical" evidence="1">
    <location>
        <begin position="132"/>
        <end position="153"/>
    </location>
</feature>
<feature type="transmembrane region" description="Helical" evidence="1">
    <location>
        <begin position="160"/>
        <end position="181"/>
    </location>
</feature>
<accession>A0A4Q1CBL2</accession>
<organism evidence="2 3">
    <name type="scientific">Oleiharenicola lentus</name>
    <dbReference type="NCBI Taxonomy" id="2508720"/>
    <lineage>
        <taxon>Bacteria</taxon>
        <taxon>Pseudomonadati</taxon>
        <taxon>Verrucomicrobiota</taxon>
        <taxon>Opitutia</taxon>
        <taxon>Opitutales</taxon>
        <taxon>Opitutaceae</taxon>
        <taxon>Oleiharenicola</taxon>
    </lineage>
</organism>
<dbReference type="RefSeq" id="WP_129047842.1">
    <property type="nucleotide sequence ID" value="NZ_SDHX01000001.1"/>
</dbReference>
<proteinExistence type="predicted"/>
<evidence type="ECO:0000313" key="3">
    <source>
        <dbReference type="Proteomes" id="UP000290218"/>
    </source>
</evidence>
<feature type="transmembrane region" description="Helical" evidence="1">
    <location>
        <begin position="95"/>
        <end position="120"/>
    </location>
</feature>
<feature type="transmembrane region" description="Helical" evidence="1">
    <location>
        <begin position="228"/>
        <end position="246"/>
    </location>
</feature>
<sequence>MKLTWHIVWKDFRRLALPLALWLGLTLAHTFLLAAYWGDNQVGGEAFEGLRYYAFSLGALIMGVGFVLAAWLVMEDNLVSTRAFWPTRPISGGRLLAAKALGAILMFSVAPVLVLLPVWIGCRFSGYEIGCAAWQLASSQGLCSVAAFVIAAVTANSRQFLVRAVGAAIILPMLPALPAILSDKLGVPQANLSPGVLVSQSWLILATAFIAPLVLIVHQYLSRLTWRSWALGGLALVVIVVLPFIWKWDISDLVQPSGGQDIAEEAYARNVKVAIVNSQISPSMSSPERRHIVLAGTVSGASAGTYVQFKVSRAEWRAGDRRVALPRFMRPRPEASQRISTLALQVAGLSLHAQEEESAPWSMETDEEAGSVATALRTNRSLAVTLDLNLMRGQVVGELPLQVGAELRTGACLTRLIGLERDGEKISVRLEDRDFSSNILFASTRPGGGPSLIPHRPGEDCFILVYRGPVKDVIGGLQATTGGKIGALHINAIMVGQRALNLTVPARQENGTLVEIPDWEKDSVLLQVRFRPDVSFTRLLTTKSFAP</sequence>
<keyword evidence="1" id="KW-0812">Transmembrane</keyword>
<feature type="transmembrane region" description="Helical" evidence="1">
    <location>
        <begin position="52"/>
        <end position="74"/>
    </location>
</feature>
<evidence type="ECO:0000313" key="2">
    <source>
        <dbReference type="EMBL" id="RXK56474.1"/>
    </source>
</evidence>
<dbReference type="EMBL" id="SDHX01000001">
    <property type="protein sequence ID" value="RXK56474.1"/>
    <property type="molecule type" value="Genomic_DNA"/>
</dbReference>
<protein>
    <submittedName>
        <fullName evidence="2">Uncharacterized protein</fullName>
    </submittedName>
</protein>
<keyword evidence="1" id="KW-0472">Membrane</keyword>
<gene>
    <name evidence="2" type="ORF">ESB00_11580</name>
</gene>
<feature type="transmembrane region" description="Helical" evidence="1">
    <location>
        <begin position="201"/>
        <end position="221"/>
    </location>
</feature>